<dbReference type="AlphaFoldDB" id="A0A2T0BM54"/>
<dbReference type="InterPro" id="IPR015813">
    <property type="entry name" value="Pyrv/PenolPyrv_kinase-like_dom"/>
</dbReference>
<evidence type="ECO:0000313" key="2">
    <source>
        <dbReference type="Proteomes" id="UP000237798"/>
    </source>
</evidence>
<proteinExistence type="predicted"/>
<gene>
    <name evidence="1" type="primary">bcpA</name>
    <name evidence="1" type="ORF">CLLU_20890</name>
</gene>
<dbReference type="Gene3D" id="3.20.20.60">
    <property type="entry name" value="Phosphoenolpyruvate-binding domains"/>
    <property type="match status" value="1"/>
</dbReference>
<dbReference type="GO" id="GO:0008807">
    <property type="term" value="F:carboxyvinyl-carboxyphosphonate phosphorylmutase activity"/>
    <property type="evidence" value="ECO:0007669"/>
    <property type="project" value="UniProtKB-EC"/>
</dbReference>
<protein>
    <submittedName>
        <fullName evidence="1">Carboxyvinyl-carboxyphosphonate phosphorylmutase</fullName>
        <ecNumber evidence="1">2.7.8.23</ecNumber>
    </submittedName>
</protein>
<name>A0A2T0BM54_9CLOT</name>
<accession>A0A2T0BM54</accession>
<dbReference type="OrthoDB" id="8629576at2"/>
<comment type="caution">
    <text evidence="1">The sequence shown here is derived from an EMBL/GenBank/DDBJ whole genome shotgun (WGS) entry which is preliminary data.</text>
</comment>
<dbReference type="EC" id="2.7.8.23" evidence="1"/>
<dbReference type="Proteomes" id="UP000237798">
    <property type="component" value="Unassembled WGS sequence"/>
</dbReference>
<sequence>MQIEDQSCPKIYGHVNGNQVISDEKMIAKIKAVVDAIQDENTIIFRYKLKTNINGMSQGKL</sequence>
<dbReference type="SUPFAM" id="SSF51621">
    <property type="entry name" value="Phosphoenolpyruvate/pyruvate domain"/>
    <property type="match status" value="1"/>
</dbReference>
<keyword evidence="2" id="KW-1185">Reference proteome</keyword>
<dbReference type="InterPro" id="IPR040442">
    <property type="entry name" value="Pyrv_kinase-like_dom_sf"/>
</dbReference>
<evidence type="ECO:0000313" key="1">
    <source>
        <dbReference type="EMBL" id="PRR84966.1"/>
    </source>
</evidence>
<reference evidence="1 2" key="1">
    <citation type="submission" date="2018-03" db="EMBL/GenBank/DDBJ databases">
        <title>Genome sequence of Clostridium luticellarii DSM 29923.</title>
        <authorList>
            <person name="Poehlein A."/>
            <person name="Daniel R."/>
        </authorList>
    </citation>
    <scope>NUCLEOTIDE SEQUENCE [LARGE SCALE GENOMIC DNA]</scope>
    <source>
        <strain evidence="1 2">DSM 29923</strain>
    </source>
</reference>
<dbReference type="RefSeq" id="WP_106009675.1">
    <property type="nucleotide sequence ID" value="NZ_PVXP01000028.1"/>
</dbReference>
<organism evidence="1 2">
    <name type="scientific">Clostridium luticellarii</name>
    <dbReference type="NCBI Taxonomy" id="1691940"/>
    <lineage>
        <taxon>Bacteria</taxon>
        <taxon>Bacillati</taxon>
        <taxon>Bacillota</taxon>
        <taxon>Clostridia</taxon>
        <taxon>Eubacteriales</taxon>
        <taxon>Clostridiaceae</taxon>
        <taxon>Clostridium</taxon>
    </lineage>
</organism>
<dbReference type="EMBL" id="PVXP01000028">
    <property type="protein sequence ID" value="PRR84966.1"/>
    <property type="molecule type" value="Genomic_DNA"/>
</dbReference>
<keyword evidence="1" id="KW-0808">Transferase</keyword>